<evidence type="ECO:0000313" key="6">
    <source>
        <dbReference type="EMBL" id="MUM77062.1"/>
    </source>
</evidence>
<organism evidence="6 7">
    <name type="scientific">Pseudodesulfovibrio alkaliphilus</name>
    <dbReference type="NCBI Taxonomy" id="2661613"/>
    <lineage>
        <taxon>Bacteria</taxon>
        <taxon>Pseudomonadati</taxon>
        <taxon>Thermodesulfobacteriota</taxon>
        <taxon>Desulfovibrionia</taxon>
        <taxon>Desulfovibrionales</taxon>
        <taxon>Desulfovibrionaceae</taxon>
    </lineage>
</organism>
<keyword evidence="6" id="KW-0282">Flagellum</keyword>
<dbReference type="InterPro" id="IPR027417">
    <property type="entry name" value="P-loop_NTPase"/>
</dbReference>
<comment type="caution">
    <text evidence="6">The sequence shown here is derived from an EMBL/GenBank/DDBJ whole genome shotgun (WGS) entry which is preliminary data.</text>
</comment>
<evidence type="ECO:0000256" key="4">
    <source>
        <dbReference type="SAM" id="SignalP"/>
    </source>
</evidence>
<gene>
    <name evidence="6" type="ORF">GKC30_05400</name>
</gene>
<keyword evidence="6" id="KW-0966">Cell projection</keyword>
<keyword evidence="2" id="KW-0342">GTP-binding</keyword>
<dbReference type="Gene3D" id="3.40.50.300">
    <property type="entry name" value="P-loop containing nucleotide triphosphate hydrolases"/>
    <property type="match status" value="1"/>
</dbReference>
<dbReference type="EMBL" id="WODC01000002">
    <property type="protein sequence ID" value="MUM77062.1"/>
    <property type="molecule type" value="Genomic_DNA"/>
</dbReference>
<protein>
    <submittedName>
        <fullName evidence="6">Flagellar biosynthesis protein FlhF</fullName>
    </submittedName>
</protein>
<dbReference type="AlphaFoldDB" id="A0A7K1KMG9"/>
<name>A0A7K1KMG9_9BACT</name>
<feature type="domain" description="SRP54-type proteins GTP-binding" evidence="5">
    <location>
        <begin position="165"/>
        <end position="357"/>
    </location>
</feature>
<accession>A0A7K1KMG9</accession>
<dbReference type="SUPFAM" id="SSF52540">
    <property type="entry name" value="P-loop containing nucleoside triphosphate hydrolases"/>
    <property type="match status" value="1"/>
</dbReference>
<keyword evidence="4" id="KW-0732">Signal</keyword>
<sequence length="367" mass="40048">MRMKTFRAATATAAFAMVKAELGADAVILSNKTVTDNGSKCCEIVAAVDAMPAGTPGAPGPVKHTGPSRTKEDTVEDALRSAIGWQREWSQIKGQILALMKPQMDPATLAPKQRLAMEYLEREEVDAKVLASVYCELRDDPKRSIITALESLVEVKPFRSRDWPGAIHAFAGPGGAGKTSSLIRLALREKRSNPKTRICLATADGGRGKGRLVLKHYAELSGLAFREIVTRDDFLLLRKEAEQFDMILIDLPGLTGNTTLEDFTGLYGLSTCGELSIHLVLNPYYSAAQFERFMEKYKSEQLASVIWTKLDETCTFGALVNMAFASGLPISALSYGAGLKNSIAPATLDMIWRMVFMRKLPGGDIQP</sequence>
<evidence type="ECO:0000256" key="3">
    <source>
        <dbReference type="SAM" id="MobiDB-lite"/>
    </source>
</evidence>
<dbReference type="GO" id="GO:0006614">
    <property type="term" value="P:SRP-dependent cotranslational protein targeting to membrane"/>
    <property type="evidence" value="ECO:0007669"/>
    <property type="project" value="InterPro"/>
</dbReference>
<dbReference type="RefSeq" id="WP_155932802.1">
    <property type="nucleotide sequence ID" value="NZ_WODC01000002.1"/>
</dbReference>
<feature type="signal peptide" evidence="4">
    <location>
        <begin position="1"/>
        <end position="16"/>
    </location>
</feature>
<reference evidence="6 7" key="1">
    <citation type="submission" date="2019-11" db="EMBL/GenBank/DDBJ databases">
        <title>Pseudodesulfovibrio alkaliphilus, sp. nov., an alkaliphilic sulfate-reducing bacteria from mud volcano of Taman peninsula, Russia.</title>
        <authorList>
            <person name="Frolova A."/>
            <person name="Merkel A.Y."/>
            <person name="Slobodkin A.I."/>
        </authorList>
    </citation>
    <scope>NUCLEOTIDE SEQUENCE [LARGE SCALE GENOMIC DNA]</scope>
    <source>
        <strain evidence="6 7">F-1</strain>
    </source>
</reference>
<evidence type="ECO:0000256" key="2">
    <source>
        <dbReference type="ARBA" id="ARBA00023134"/>
    </source>
</evidence>
<dbReference type="GO" id="GO:0005525">
    <property type="term" value="F:GTP binding"/>
    <property type="evidence" value="ECO:0007669"/>
    <property type="project" value="UniProtKB-KW"/>
</dbReference>
<evidence type="ECO:0000313" key="7">
    <source>
        <dbReference type="Proteomes" id="UP000461162"/>
    </source>
</evidence>
<dbReference type="Pfam" id="PF00448">
    <property type="entry name" value="SRP54"/>
    <property type="match status" value="1"/>
</dbReference>
<dbReference type="SMART" id="SM00962">
    <property type="entry name" value="SRP54"/>
    <property type="match status" value="1"/>
</dbReference>
<feature type="region of interest" description="Disordered" evidence="3">
    <location>
        <begin position="53"/>
        <end position="72"/>
    </location>
</feature>
<keyword evidence="7" id="KW-1185">Reference proteome</keyword>
<keyword evidence="1" id="KW-0547">Nucleotide-binding</keyword>
<dbReference type="InterPro" id="IPR000897">
    <property type="entry name" value="SRP54_GTPase_dom"/>
</dbReference>
<evidence type="ECO:0000259" key="5">
    <source>
        <dbReference type="SMART" id="SM00962"/>
    </source>
</evidence>
<dbReference type="Gene3D" id="1.20.120.1380">
    <property type="entry name" value="Flagellar FlhF biosynthesis protein, N domain"/>
    <property type="match status" value="1"/>
</dbReference>
<evidence type="ECO:0000256" key="1">
    <source>
        <dbReference type="ARBA" id="ARBA00022741"/>
    </source>
</evidence>
<keyword evidence="6" id="KW-0969">Cilium</keyword>
<feature type="chain" id="PRO_5029706878" evidence="4">
    <location>
        <begin position="17"/>
        <end position="367"/>
    </location>
</feature>
<proteinExistence type="predicted"/>
<dbReference type="Proteomes" id="UP000461162">
    <property type="component" value="Unassembled WGS sequence"/>
</dbReference>